<accession>A0A2V1P4G4</accession>
<dbReference type="RefSeq" id="WP_109389419.1">
    <property type="nucleotide sequence ID" value="NZ_QETF01000016.1"/>
</dbReference>
<sequence>MTDSTPCRGAAPVGQIADLPAHEAAAVMALRRWSGSPTVDRGAGREAEFFLGQIFETLQHFGRRSLMRHHVGCNCLGADEACFAQLIGSANDGDREDTMMIACLLVRADAAPIVADLAQMAALHLRREGASAQEATKQDAACPARPVLH</sequence>
<dbReference type="AlphaFoldDB" id="A0A2V1P4G4"/>
<protein>
    <submittedName>
        <fullName evidence="1">Uncharacterized protein</fullName>
    </submittedName>
</protein>
<organism evidence="1 2">
    <name type="scientific">Salibaculum griseiflavum</name>
    <dbReference type="NCBI Taxonomy" id="1914409"/>
    <lineage>
        <taxon>Bacteria</taxon>
        <taxon>Pseudomonadati</taxon>
        <taxon>Pseudomonadota</taxon>
        <taxon>Alphaproteobacteria</taxon>
        <taxon>Rhodobacterales</taxon>
        <taxon>Roseobacteraceae</taxon>
        <taxon>Salibaculum</taxon>
    </lineage>
</organism>
<keyword evidence="2" id="KW-1185">Reference proteome</keyword>
<dbReference type="EMBL" id="QETF01000016">
    <property type="protein sequence ID" value="PWG16202.1"/>
    <property type="molecule type" value="Genomic_DNA"/>
</dbReference>
<dbReference type="Proteomes" id="UP000245293">
    <property type="component" value="Unassembled WGS sequence"/>
</dbReference>
<proteinExistence type="predicted"/>
<dbReference type="OrthoDB" id="7874397at2"/>
<evidence type="ECO:0000313" key="1">
    <source>
        <dbReference type="EMBL" id="PWG16202.1"/>
    </source>
</evidence>
<gene>
    <name evidence="1" type="ORF">DFK10_12735</name>
</gene>
<comment type="caution">
    <text evidence="1">The sequence shown here is derived from an EMBL/GenBank/DDBJ whole genome shotgun (WGS) entry which is preliminary data.</text>
</comment>
<name>A0A2V1P4G4_9RHOB</name>
<evidence type="ECO:0000313" key="2">
    <source>
        <dbReference type="Proteomes" id="UP000245293"/>
    </source>
</evidence>
<reference evidence="2" key="1">
    <citation type="submission" date="2018-05" db="EMBL/GenBank/DDBJ databases">
        <authorList>
            <person name="Du Z."/>
            <person name="Wang X."/>
        </authorList>
    </citation>
    <scope>NUCLEOTIDE SEQUENCE [LARGE SCALE GENOMIC DNA]</scope>
    <source>
        <strain evidence="2">WDS4C29</strain>
    </source>
</reference>